<feature type="transmembrane region" description="Helical" evidence="8">
    <location>
        <begin position="170"/>
        <end position="193"/>
    </location>
</feature>
<keyword evidence="4" id="KW-0297">G-protein coupled receptor</keyword>
<dbReference type="InterPro" id="IPR000276">
    <property type="entry name" value="GPCR_Rhodpsn"/>
</dbReference>
<evidence type="ECO:0000256" key="4">
    <source>
        <dbReference type="ARBA" id="ARBA00023040"/>
    </source>
</evidence>
<keyword evidence="6" id="KW-0675">Receptor</keyword>
<dbReference type="KEGG" id="cvn:111106027"/>
<dbReference type="PRINTS" id="PR00237">
    <property type="entry name" value="GPCRRHODOPSN"/>
</dbReference>
<dbReference type="Gene3D" id="1.20.1070.10">
    <property type="entry name" value="Rhodopsin 7-helix transmembrane proteins"/>
    <property type="match status" value="1"/>
</dbReference>
<dbReference type="PANTHER" id="PTHR24243:SF208">
    <property type="entry name" value="PYROKININ-1 RECEPTOR"/>
    <property type="match status" value="1"/>
</dbReference>
<feature type="transmembrane region" description="Helical" evidence="8">
    <location>
        <begin position="55"/>
        <end position="75"/>
    </location>
</feature>
<feature type="transmembrane region" description="Helical" evidence="8">
    <location>
        <begin position="137"/>
        <end position="158"/>
    </location>
</feature>
<dbReference type="Pfam" id="PF00001">
    <property type="entry name" value="7tm_1"/>
    <property type="match status" value="1"/>
</dbReference>
<protein>
    <submittedName>
        <fullName evidence="11">Melanin-concentrating hormone receptor 2-like</fullName>
    </submittedName>
</protein>
<evidence type="ECO:0000313" key="10">
    <source>
        <dbReference type="Proteomes" id="UP000694844"/>
    </source>
</evidence>
<sequence length="326" mass="36342">MSNNSSAIGEGGDCSTTLMCSSVVVVATCVSVVGILANGGVLVVIFHTKRLHKPILLGFAALALSDFLYLVFNAFLLHLHWFQQTISRNSAVTNVLSGLVLTCAFSSASHVTFLSVQQYFMIAHPLSSLSTQTNRTVFVVSLSLWICCTLPASVYIYAVKISEDPNLARLVNFATTIITTFLPILIILICHFLKLKALRESPINNRQSARQRMSKVVSVVIVSYLVTTLPINIHDTIKLAEKIEMTTTYYVIYRISVILLHLNFTINPFIYFIFTPHCRRFLVKVKCLRCCKQQNEETYSIQTRSTLLSHDKCGGRSDVVTTSTEM</sequence>
<dbReference type="GO" id="GO:0004930">
    <property type="term" value="F:G protein-coupled receptor activity"/>
    <property type="evidence" value="ECO:0007669"/>
    <property type="project" value="UniProtKB-KW"/>
</dbReference>
<dbReference type="SUPFAM" id="SSF81321">
    <property type="entry name" value="Family A G protein-coupled receptor-like"/>
    <property type="match status" value="1"/>
</dbReference>
<proteinExistence type="predicted"/>
<reference evidence="10" key="1">
    <citation type="submission" date="2024-06" db="UniProtKB">
        <authorList>
            <consortium name="RefSeq"/>
        </authorList>
    </citation>
    <scope>NUCLEOTIDE SEQUENCE [LARGE SCALE GENOMIC DNA]</scope>
</reference>
<feature type="transmembrane region" description="Helical" evidence="8">
    <location>
        <begin position="251"/>
        <end position="274"/>
    </location>
</feature>
<keyword evidence="3 8" id="KW-1133">Transmembrane helix</keyword>
<feature type="transmembrane region" description="Helical" evidence="8">
    <location>
        <begin position="23"/>
        <end position="46"/>
    </location>
</feature>
<evidence type="ECO:0000256" key="3">
    <source>
        <dbReference type="ARBA" id="ARBA00022989"/>
    </source>
</evidence>
<keyword evidence="5 8" id="KW-0472">Membrane</keyword>
<name>A0A8B8AYM9_CRAVI</name>
<dbReference type="GeneID" id="111106027"/>
<evidence type="ECO:0000256" key="6">
    <source>
        <dbReference type="ARBA" id="ARBA00023170"/>
    </source>
</evidence>
<dbReference type="CDD" id="cd00637">
    <property type="entry name" value="7tm_classA_rhodopsin-like"/>
    <property type="match status" value="1"/>
</dbReference>
<organism evidence="10 11">
    <name type="scientific">Crassostrea virginica</name>
    <name type="common">Eastern oyster</name>
    <dbReference type="NCBI Taxonomy" id="6565"/>
    <lineage>
        <taxon>Eukaryota</taxon>
        <taxon>Metazoa</taxon>
        <taxon>Spiralia</taxon>
        <taxon>Lophotrochozoa</taxon>
        <taxon>Mollusca</taxon>
        <taxon>Bivalvia</taxon>
        <taxon>Autobranchia</taxon>
        <taxon>Pteriomorphia</taxon>
        <taxon>Ostreida</taxon>
        <taxon>Ostreoidea</taxon>
        <taxon>Ostreidae</taxon>
        <taxon>Crassostrea</taxon>
    </lineage>
</organism>
<evidence type="ECO:0000256" key="5">
    <source>
        <dbReference type="ARBA" id="ARBA00023136"/>
    </source>
</evidence>
<dbReference type="PROSITE" id="PS50262">
    <property type="entry name" value="G_PROTEIN_RECEP_F1_2"/>
    <property type="match status" value="1"/>
</dbReference>
<dbReference type="SMART" id="SM01381">
    <property type="entry name" value="7TM_GPCR_Srsx"/>
    <property type="match status" value="1"/>
</dbReference>
<dbReference type="OrthoDB" id="6123136at2759"/>
<keyword evidence="7" id="KW-0807">Transducer</keyword>
<evidence type="ECO:0000256" key="2">
    <source>
        <dbReference type="ARBA" id="ARBA00022692"/>
    </source>
</evidence>
<gene>
    <name evidence="11" type="primary">LOC111106027</name>
</gene>
<evidence type="ECO:0000259" key="9">
    <source>
        <dbReference type="PROSITE" id="PS50262"/>
    </source>
</evidence>
<dbReference type="Proteomes" id="UP000694844">
    <property type="component" value="Chromosome 1"/>
</dbReference>
<keyword evidence="2 8" id="KW-0812">Transmembrane</keyword>
<comment type="subcellular location">
    <subcellularLocation>
        <location evidence="1">Membrane</location>
        <topology evidence="1">Multi-pass membrane protein</topology>
    </subcellularLocation>
</comment>
<dbReference type="PANTHER" id="PTHR24243">
    <property type="entry name" value="G-PROTEIN COUPLED RECEPTOR"/>
    <property type="match status" value="1"/>
</dbReference>
<feature type="transmembrane region" description="Helical" evidence="8">
    <location>
        <begin position="213"/>
        <end position="231"/>
    </location>
</feature>
<dbReference type="InterPro" id="IPR017452">
    <property type="entry name" value="GPCR_Rhodpsn_7TM"/>
</dbReference>
<keyword evidence="10" id="KW-1185">Reference proteome</keyword>
<dbReference type="GO" id="GO:0016020">
    <property type="term" value="C:membrane"/>
    <property type="evidence" value="ECO:0007669"/>
    <property type="project" value="UniProtKB-SubCell"/>
</dbReference>
<reference evidence="11" key="2">
    <citation type="submission" date="2025-08" db="UniProtKB">
        <authorList>
            <consortium name="RefSeq"/>
        </authorList>
    </citation>
    <scope>IDENTIFICATION</scope>
    <source>
        <tissue evidence="11">Whole sample</tissue>
    </source>
</reference>
<evidence type="ECO:0000256" key="7">
    <source>
        <dbReference type="ARBA" id="ARBA00023224"/>
    </source>
</evidence>
<evidence type="ECO:0000256" key="8">
    <source>
        <dbReference type="SAM" id="Phobius"/>
    </source>
</evidence>
<feature type="domain" description="G-protein coupled receptors family 1 profile" evidence="9">
    <location>
        <begin position="37"/>
        <end position="271"/>
    </location>
</feature>
<dbReference type="AlphaFoldDB" id="A0A8B8AYM9"/>
<accession>A0A8B8AYM9</accession>
<evidence type="ECO:0000256" key="1">
    <source>
        <dbReference type="ARBA" id="ARBA00004141"/>
    </source>
</evidence>
<evidence type="ECO:0000313" key="11">
    <source>
        <dbReference type="RefSeq" id="XP_022296252.1"/>
    </source>
</evidence>
<dbReference type="RefSeq" id="XP_022296252.1">
    <property type="nucleotide sequence ID" value="XM_022440544.1"/>
</dbReference>
<feature type="transmembrane region" description="Helical" evidence="8">
    <location>
        <begin position="95"/>
        <end position="116"/>
    </location>
</feature>